<sequence length="90" mass="10096">MNKLITTVLTFLLLRYGAIIEAASTTKHYIVYMGDHSYPDSNYVITSNHDLLASVTGSIRQAEEAAIHHYSKSFRGFSAILTPEQAHQLR</sequence>
<dbReference type="InterPro" id="IPR037045">
    <property type="entry name" value="S8pro/Inhibitor_I9_sf"/>
</dbReference>
<proteinExistence type="predicted"/>
<dbReference type="PANTHER" id="PTHR48222">
    <property type="entry name" value="PROTEINASE INHIBITOR, PROPEPTIDE"/>
    <property type="match status" value="1"/>
</dbReference>
<evidence type="ECO:0000256" key="1">
    <source>
        <dbReference type="SAM" id="SignalP"/>
    </source>
</evidence>
<feature type="signal peptide" evidence="1">
    <location>
        <begin position="1"/>
        <end position="22"/>
    </location>
</feature>
<evidence type="ECO:0000313" key="3">
    <source>
        <dbReference type="EMBL" id="MCL7024860.1"/>
    </source>
</evidence>
<gene>
    <name evidence="3" type="ORF">MKW94_010255</name>
</gene>
<feature type="non-terminal residue" evidence="3">
    <location>
        <position position="90"/>
    </location>
</feature>
<dbReference type="Proteomes" id="UP001177140">
    <property type="component" value="Unassembled WGS sequence"/>
</dbReference>
<keyword evidence="4" id="KW-1185">Reference proteome</keyword>
<protein>
    <recommendedName>
        <fullName evidence="2">Inhibitor I9 domain-containing protein</fullName>
    </recommendedName>
</protein>
<dbReference type="AlphaFoldDB" id="A0AA41UW27"/>
<accession>A0AA41UW27</accession>
<feature type="domain" description="Inhibitor I9" evidence="2">
    <location>
        <begin position="29"/>
        <end position="90"/>
    </location>
</feature>
<dbReference type="EMBL" id="JAJJMA010038880">
    <property type="protein sequence ID" value="MCL7024860.1"/>
    <property type="molecule type" value="Genomic_DNA"/>
</dbReference>
<evidence type="ECO:0000313" key="4">
    <source>
        <dbReference type="Proteomes" id="UP001177140"/>
    </source>
</evidence>
<dbReference type="Gene3D" id="3.30.70.80">
    <property type="entry name" value="Peptidase S8 propeptide/proteinase inhibitor I9"/>
    <property type="match status" value="1"/>
</dbReference>
<dbReference type="InterPro" id="IPR010259">
    <property type="entry name" value="S8pro/Inhibitor_I9"/>
</dbReference>
<name>A0AA41UW27_PAPNU</name>
<comment type="caution">
    <text evidence="3">The sequence shown here is derived from an EMBL/GenBank/DDBJ whole genome shotgun (WGS) entry which is preliminary data.</text>
</comment>
<dbReference type="Pfam" id="PF05922">
    <property type="entry name" value="Inhibitor_I9"/>
    <property type="match status" value="1"/>
</dbReference>
<reference evidence="3" key="1">
    <citation type="submission" date="2022-03" db="EMBL/GenBank/DDBJ databases">
        <title>A functionally conserved STORR gene fusion in Papaver species that diverged 16.8 million years ago.</title>
        <authorList>
            <person name="Catania T."/>
        </authorList>
    </citation>
    <scope>NUCLEOTIDE SEQUENCE</scope>
    <source>
        <strain evidence="3">S-191538</strain>
    </source>
</reference>
<keyword evidence="1" id="KW-0732">Signal</keyword>
<feature type="chain" id="PRO_5041200781" description="Inhibitor I9 domain-containing protein" evidence="1">
    <location>
        <begin position="23"/>
        <end position="90"/>
    </location>
</feature>
<dbReference type="PANTHER" id="PTHR48222:SF4">
    <property type="entry name" value="PROTEINASE INHIBITOR, PROPEPTIDE"/>
    <property type="match status" value="1"/>
</dbReference>
<organism evidence="3 4">
    <name type="scientific">Papaver nudicaule</name>
    <name type="common">Iceland poppy</name>
    <dbReference type="NCBI Taxonomy" id="74823"/>
    <lineage>
        <taxon>Eukaryota</taxon>
        <taxon>Viridiplantae</taxon>
        <taxon>Streptophyta</taxon>
        <taxon>Embryophyta</taxon>
        <taxon>Tracheophyta</taxon>
        <taxon>Spermatophyta</taxon>
        <taxon>Magnoliopsida</taxon>
        <taxon>Ranunculales</taxon>
        <taxon>Papaveraceae</taxon>
        <taxon>Papaveroideae</taxon>
        <taxon>Papaver</taxon>
    </lineage>
</organism>
<evidence type="ECO:0000259" key="2">
    <source>
        <dbReference type="Pfam" id="PF05922"/>
    </source>
</evidence>